<dbReference type="EMBL" id="JAUOEK010000118">
    <property type="protein sequence ID" value="MDO5970252.1"/>
    <property type="molecule type" value="Genomic_DNA"/>
</dbReference>
<keyword evidence="2" id="KW-1185">Reference proteome</keyword>
<dbReference type="InterPro" id="IPR029058">
    <property type="entry name" value="AB_hydrolase_fold"/>
</dbReference>
<reference evidence="1" key="1">
    <citation type="submission" date="2023-07" db="EMBL/GenBank/DDBJ databases">
        <title>Two novel species in the genus Flavivirga.</title>
        <authorList>
            <person name="Kwon K."/>
        </authorList>
    </citation>
    <scope>NUCLEOTIDE SEQUENCE</scope>
    <source>
        <strain evidence="1">KCTC 52353</strain>
    </source>
</reference>
<comment type="caution">
    <text evidence="1">The sequence shown here is derived from an EMBL/GenBank/DDBJ whole genome shotgun (WGS) entry which is preliminary data.</text>
</comment>
<dbReference type="Gene3D" id="3.40.50.1820">
    <property type="entry name" value="alpha/beta hydrolase"/>
    <property type="match status" value="1"/>
</dbReference>
<protein>
    <recommendedName>
        <fullName evidence="3">Alpha/beta hydrolase</fullName>
    </recommendedName>
</protein>
<evidence type="ECO:0008006" key="3">
    <source>
        <dbReference type="Google" id="ProtNLM"/>
    </source>
</evidence>
<evidence type="ECO:0000313" key="1">
    <source>
        <dbReference type="EMBL" id="MDO5970252.1"/>
    </source>
</evidence>
<sequence>MKINLLSLLVILLVLFSFKNNQVDYVCTPCDLSCDELSFSKPGTCPKCDMVLIKKNDLDLKKKKEQVLNDINIQEGSGSFLVEGGKGKVNKSIKVYYHRPKNFNADSKILMVIPGAGRNGDSYRDAWIEESEKYSVLILSPMYPEKEYPFENYHLCGLMGNLNLKNSITYIENTNMVKLDENNFTFTINPNKDEWIFNDFDRIFDLAVNELKSNQTEYDAFGHSAGGQILHRLAVCAKSSKVNRILASNSGFYTLPDFNTALPFGIKNTSINKDDLRASFKRNLVLFTGELDNENETGGTLLRSRSADLQGLHRLERARFFFQTSKSIAEEMQYDFNWKIRIVPNVGHNHRKMGDAAAKYLYDN</sequence>
<name>A0ABT8WB02_9FLAO</name>
<gene>
    <name evidence="1" type="ORF">Q4Q35_10585</name>
</gene>
<proteinExistence type="predicted"/>
<dbReference type="SUPFAM" id="SSF53474">
    <property type="entry name" value="alpha/beta-Hydrolases"/>
    <property type="match status" value="1"/>
</dbReference>
<organism evidence="1 2">
    <name type="scientific">Flavivirga aquimarina</name>
    <dbReference type="NCBI Taxonomy" id="2027862"/>
    <lineage>
        <taxon>Bacteria</taxon>
        <taxon>Pseudomonadati</taxon>
        <taxon>Bacteroidota</taxon>
        <taxon>Flavobacteriia</taxon>
        <taxon>Flavobacteriales</taxon>
        <taxon>Flavobacteriaceae</taxon>
        <taxon>Flavivirga</taxon>
    </lineage>
</organism>
<evidence type="ECO:0000313" key="2">
    <source>
        <dbReference type="Proteomes" id="UP001176883"/>
    </source>
</evidence>
<dbReference type="Proteomes" id="UP001176883">
    <property type="component" value="Unassembled WGS sequence"/>
</dbReference>
<accession>A0ABT8WB02</accession>
<dbReference type="RefSeq" id="WP_303277943.1">
    <property type="nucleotide sequence ID" value="NZ_JAUOEK010000118.1"/>
</dbReference>